<dbReference type="EMBL" id="MRZU01000003">
    <property type="protein sequence ID" value="OUJ18885.1"/>
    <property type="molecule type" value="Genomic_DNA"/>
</dbReference>
<evidence type="ECO:0000313" key="1">
    <source>
        <dbReference type="EMBL" id="OUJ18885.1"/>
    </source>
</evidence>
<protein>
    <submittedName>
        <fullName evidence="1">Uncharacterized protein</fullName>
    </submittedName>
</protein>
<name>A0A1Y3GHH0_9EURY</name>
<proteinExistence type="predicted"/>
<evidence type="ECO:0000313" key="2">
    <source>
        <dbReference type="Proteomes" id="UP000195137"/>
    </source>
</evidence>
<organism evidence="1 2">
    <name type="scientific">Methanonatronarchaeum thermophilum</name>
    <dbReference type="NCBI Taxonomy" id="1927129"/>
    <lineage>
        <taxon>Archaea</taxon>
        <taxon>Methanobacteriati</taxon>
        <taxon>Methanobacteriota</taxon>
        <taxon>Methanonatronarchaeia</taxon>
        <taxon>Methanonatronarchaeales</taxon>
        <taxon>Methanonatronarchaeaceae</taxon>
        <taxon>Methanonatronarchaeum</taxon>
    </lineage>
</organism>
<sequence>MGVVRRQEEWTLEKIEKGRYAIKRRKQKKAEIITKDYIPNNNPLNNLEIMTEQIEVKNFKQAEKTFKNYIKNYKQNPFKL</sequence>
<accession>A0A1Y3GHH0</accession>
<dbReference type="Proteomes" id="UP000195137">
    <property type="component" value="Unassembled WGS sequence"/>
</dbReference>
<comment type="caution">
    <text evidence="1">The sequence shown here is derived from an EMBL/GenBank/DDBJ whole genome shotgun (WGS) entry which is preliminary data.</text>
</comment>
<keyword evidence="2" id="KW-1185">Reference proteome</keyword>
<dbReference type="RefSeq" id="WP_086636938.1">
    <property type="nucleotide sequence ID" value="NZ_MRZU01000003.1"/>
</dbReference>
<dbReference type="AlphaFoldDB" id="A0A1Y3GHH0"/>
<reference evidence="1 2" key="1">
    <citation type="submission" date="2016-12" db="EMBL/GenBank/DDBJ databases">
        <title>Discovery of methanogenic haloarchaea.</title>
        <authorList>
            <person name="Sorokin D.Y."/>
            <person name="Makarova K.S."/>
            <person name="Abbas B."/>
            <person name="Ferrer M."/>
            <person name="Golyshin P.N."/>
        </authorList>
    </citation>
    <scope>NUCLEOTIDE SEQUENCE [LARGE SCALE GENOMIC DNA]</scope>
    <source>
        <strain evidence="1">AMET1</strain>
    </source>
</reference>
<gene>
    <name evidence="1" type="ORF">AMET1_0536</name>
</gene>